<dbReference type="KEGG" id="tact:SG35_031210"/>
<dbReference type="InterPro" id="IPR010261">
    <property type="entry name" value="Tir_chaperone"/>
</dbReference>
<evidence type="ECO:0000313" key="1">
    <source>
        <dbReference type="EMBL" id="WDE02227.1"/>
    </source>
</evidence>
<dbReference type="Pfam" id="PF05932">
    <property type="entry name" value="CesT"/>
    <property type="match status" value="1"/>
</dbReference>
<dbReference type="AlphaFoldDB" id="A0AAE9YX86"/>
<name>A0AAE9YX86_9GAMM</name>
<dbReference type="GO" id="GO:0030254">
    <property type="term" value="P:protein secretion by the type III secretion system"/>
    <property type="evidence" value="ECO:0007669"/>
    <property type="project" value="InterPro"/>
</dbReference>
<proteinExistence type="predicted"/>
<accession>A0AAE9YX86</accession>
<dbReference type="EMBL" id="CP059736">
    <property type="protein sequence ID" value="WDE02227.1"/>
    <property type="molecule type" value="Genomic_DNA"/>
</dbReference>
<dbReference type="Gene3D" id="3.30.1460.10">
    <property type="match status" value="1"/>
</dbReference>
<dbReference type="RefSeq" id="WP_044831075.1">
    <property type="nucleotide sequence ID" value="NZ_CP059736.1"/>
</dbReference>
<evidence type="ECO:0000313" key="2">
    <source>
        <dbReference type="Proteomes" id="UP000032568"/>
    </source>
</evidence>
<gene>
    <name evidence="1" type="ORF">SG35_031210</name>
</gene>
<dbReference type="Proteomes" id="UP000032568">
    <property type="component" value="Chromosome pTact"/>
</dbReference>
<dbReference type="SUPFAM" id="SSF69635">
    <property type="entry name" value="Type III secretory system chaperone-like"/>
    <property type="match status" value="1"/>
</dbReference>
<reference evidence="1 2" key="2">
    <citation type="journal article" date="2022" name="Mar. Drugs">
        <title>Bioassay-Guided Fractionation Leads to the Detection of Cholic Acid Generated by the Rare Thalassomonas sp.</title>
        <authorList>
            <person name="Pheiffer F."/>
            <person name="Schneider Y.K."/>
            <person name="Hansen E.H."/>
            <person name="Andersen J.H."/>
            <person name="Isaksson J."/>
            <person name="Busche T."/>
            <person name="R C."/>
            <person name="Kalinowski J."/>
            <person name="Zyl L.V."/>
            <person name="Trindade M."/>
        </authorList>
    </citation>
    <scope>NUCLEOTIDE SEQUENCE [LARGE SCALE GENOMIC DNA]</scope>
    <source>
        <strain evidence="1 2">A5K-106</strain>
    </source>
</reference>
<protein>
    <submittedName>
        <fullName evidence="1">Type III secretion system chaperone</fullName>
    </submittedName>
</protein>
<reference evidence="1 2" key="1">
    <citation type="journal article" date="2015" name="Genome Announc.">
        <title>Draft Genome Sequences of Marine Isolates of Thalassomonas viridans and Thalassomonas actiniarum.</title>
        <authorList>
            <person name="Olonade I."/>
            <person name="van Zyl L.J."/>
            <person name="Trindade M."/>
        </authorList>
    </citation>
    <scope>NUCLEOTIDE SEQUENCE [LARGE SCALE GENOMIC DNA]</scope>
    <source>
        <strain evidence="1 2">A5K-106</strain>
    </source>
</reference>
<keyword evidence="2" id="KW-1185">Reference proteome</keyword>
<organism evidence="1 2">
    <name type="scientific">Thalassomonas actiniarum</name>
    <dbReference type="NCBI Taxonomy" id="485447"/>
    <lineage>
        <taxon>Bacteria</taxon>
        <taxon>Pseudomonadati</taxon>
        <taxon>Pseudomonadota</taxon>
        <taxon>Gammaproteobacteria</taxon>
        <taxon>Alteromonadales</taxon>
        <taxon>Colwelliaceae</taxon>
        <taxon>Thalassomonas</taxon>
    </lineage>
</organism>
<sequence>MMLTSSLNDLLATLCQRQGWQPITADERGYFKLRLDNIALTLFTQGDLLLMDSPVLELSKDVQQRWYQQNKVLQLMSVNPDLAQFSTYYCEQQEQLCLYNTLPSELLDIRDFEASLASFVDGIEWINNQLLN</sequence>